<dbReference type="PATRIC" id="fig|706570.3.peg.1940"/>
<evidence type="ECO:0000256" key="2">
    <source>
        <dbReference type="ARBA" id="ARBA00022448"/>
    </source>
</evidence>
<dbReference type="InterPro" id="IPR027417">
    <property type="entry name" value="P-loop_NTPase"/>
</dbReference>
<dbReference type="SUPFAM" id="SSF52540">
    <property type="entry name" value="P-loop containing nucleoside triphosphate hydrolases"/>
    <property type="match status" value="1"/>
</dbReference>
<dbReference type="EMBL" id="JTAK01000004">
    <property type="protein sequence ID" value="KHO64741.1"/>
    <property type="molecule type" value="Genomic_DNA"/>
</dbReference>
<dbReference type="PROSITE" id="PS50893">
    <property type="entry name" value="ABC_TRANSPORTER_2"/>
    <property type="match status" value="1"/>
</dbReference>
<dbReference type="PANTHER" id="PTHR42788:SF13">
    <property type="entry name" value="ALIPHATIC SULFONATES IMPORT ATP-BINDING PROTEIN SSUB"/>
    <property type="match status" value="1"/>
</dbReference>
<dbReference type="InterPro" id="IPR003439">
    <property type="entry name" value="ABC_transporter-like_ATP-bd"/>
</dbReference>
<evidence type="ECO:0000313" key="6">
    <source>
        <dbReference type="EMBL" id="KHO64741.1"/>
    </source>
</evidence>
<dbReference type="GO" id="GO:0016887">
    <property type="term" value="F:ATP hydrolysis activity"/>
    <property type="evidence" value="ECO:0007669"/>
    <property type="project" value="InterPro"/>
</dbReference>
<keyword evidence="4 6" id="KW-0067">ATP-binding</keyword>
<dbReference type="CDD" id="cd03293">
    <property type="entry name" value="ABC_NrtD_SsuB_transporters"/>
    <property type="match status" value="1"/>
</dbReference>
<dbReference type="Proteomes" id="UP000030980">
    <property type="component" value="Unassembled WGS sequence"/>
</dbReference>
<dbReference type="OrthoDB" id="9802264at2"/>
<name>A0A0B2D9D0_9PSED</name>
<organism evidence="6 8">
    <name type="scientific">Pseudomonas flexibilis</name>
    <dbReference type="NCBI Taxonomy" id="706570"/>
    <lineage>
        <taxon>Bacteria</taxon>
        <taxon>Pseudomonadati</taxon>
        <taxon>Pseudomonadota</taxon>
        <taxon>Gammaproteobacteria</taxon>
        <taxon>Pseudomonadales</taxon>
        <taxon>Pseudomonadaceae</taxon>
        <taxon>Pseudomonas</taxon>
    </lineage>
</organism>
<dbReference type="EMBL" id="FTMC01000003">
    <property type="protein sequence ID" value="SIQ13561.1"/>
    <property type="molecule type" value="Genomic_DNA"/>
</dbReference>
<protein>
    <submittedName>
        <fullName evidence="7">NitT/TauT family transport system ATP-binding protein</fullName>
    </submittedName>
    <submittedName>
        <fullName evidence="6">Sulfonate ABC transporter ATP-binding protein</fullName>
    </submittedName>
</protein>
<accession>A0A0B2D9D0</accession>
<keyword evidence="3" id="KW-0547">Nucleotide-binding</keyword>
<dbReference type="Proteomes" id="UP000186079">
    <property type="component" value="Unassembled WGS sequence"/>
</dbReference>
<dbReference type="SMART" id="SM00382">
    <property type="entry name" value="AAA"/>
    <property type="match status" value="1"/>
</dbReference>
<reference evidence="7 9" key="2">
    <citation type="submission" date="2017-01" db="EMBL/GenBank/DDBJ databases">
        <authorList>
            <person name="Mah S.A."/>
            <person name="Swanson W.J."/>
            <person name="Moy G.W."/>
            <person name="Vacquier V.D."/>
        </authorList>
    </citation>
    <scope>NUCLEOTIDE SEQUENCE [LARGE SCALE GENOMIC DNA]</scope>
    <source>
        <strain evidence="7 9">ATCC 29606</strain>
    </source>
</reference>
<dbReference type="PROSITE" id="PS00211">
    <property type="entry name" value="ABC_TRANSPORTER_1"/>
    <property type="match status" value="1"/>
</dbReference>
<accession>A0A0B3BUL7</accession>
<dbReference type="InterPro" id="IPR050166">
    <property type="entry name" value="ABC_transporter_ATP-bind"/>
</dbReference>
<dbReference type="InterPro" id="IPR017871">
    <property type="entry name" value="ABC_transporter-like_CS"/>
</dbReference>
<evidence type="ECO:0000313" key="9">
    <source>
        <dbReference type="Proteomes" id="UP000186079"/>
    </source>
</evidence>
<gene>
    <name evidence="6" type="ORF">PT85_11180</name>
    <name evidence="7" type="ORF">SAMN05421672_103126</name>
</gene>
<keyword evidence="2" id="KW-0813">Transport</keyword>
<evidence type="ECO:0000259" key="5">
    <source>
        <dbReference type="PROSITE" id="PS50893"/>
    </source>
</evidence>
<dbReference type="STRING" id="706570.PT85_11180"/>
<proteinExistence type="inferred from homology"/>
<dbReference type="PANTHER" id="PTHR42788">
    <property type="entry name" value="TAURINE IMPORT ATP-BINDING PROTEIN-RELATED"/>
    <property type="match status" value="1"/>
</dbReference>
<comment type="similarity">
    <text evidence="1">Belongs to the ABC transporter superfamily.</text>
</comment>
<evidence type="ECO:0000256" key="3">
    <source>
        <dbReference type="ARBA" id="ARBA00022741"/>
    </source>
</evidence>
<dbReference type="AlphaFoldDB" id="A0A0B2D9D0"/>
<evidence type="ECO:0000313" key="7">
    <source>
        <dbReference type="EMBL" id="SIQ13561.1"/>
    </source>
</evidence>
<keyword evidence="8" id="KW-1185">Reference proteome</keyword>
<dbReference type="Gene3D" id="3.40.50.300">
    <property type="entry name" value="P-loop containing nucleotide triphosphate hydrolases"/>
    <property type="match status" value="1"/>
</dbReference>
<evidence type="ECO:0000256" key="4">
    <source>
        <dbReference type="ARBA" id="ARBA00022840"/>
    </source>
</evidence>
<sequence>MATLEIRGLNKSFPHGREQRQVLRDIELTLHDNEFVSLVGTSGCGKSTLLSIAAGLEGFDSGQVLVDGEPIRGAGLDRGVVFQSYTLLPWLNARENIEFALKAAGRTRGECRRIADEHLQLVGLNDYAEAYPNELSGGMKQRVAIARALSYRPKILLMDEPFGALDAMTRHQMQELLTRIWEHHRLTVMFVTHDIEEAVYLSDRIVVMGRGPGHIKASFPVELGRPRHEEMATSTAFIALQRQVLKAIREDERQP</sequence>
<evidence type="ECO:0000256" key="1">
    <source>
        <dbReference type="ARBA" id="ARBA00005417"/>
    </source>
</evidence>
<dbReference type="GO" id="GO:0005524">
    <property type="term" value="F:ATP binding"/>
    <property type="evidence" value="ECO:0007669"/>
    <property type="project" value="UniProtKB-KW"/>
</dbReference>
<dbReference type="Pfam" id="PF00005">
    <property type="entry name" value="ABC_tran"/>
    <property type="match status" value="1"/>
</dbReference>
<feature type="domain" description="ABC transporter" evidence="5">
    <location>
        <begin position="4"/>
        <end position="235"/>
    </location>
</feature>
<dbReference type="InterPro" id="IPR003593">
    <property type="entry name" value="AAA+_ATPase"/>
</dbReference>
<reference evidence="6 8" key="1">
    <citation type="submission" date="2014-11" db="EMBL/GenBank/DDBJ databases">
        <title>Genome sequence of Pseudomonas tuomuerensis JCM 14085.</title>
        <authorList>
            <person name="Shin S.-K."/>
            <person name="Yi H."/>
        </authorList>
    </citation>
    <scope>NUCLEOTIDE SEQUENCE [LARGE SCALE GENOMIC DNA]</scope>
    <source>
        <strain evidence="6 8">JCM 14085</strain>
    </source>
</reference>
<evidence type="ECO:0000313" key="8">
    <source>
        <dbReference type="Proteomes" id="UP000030980"/>
    </source>
</evidence>
<dbReference type="RefSeq" id="WP_039561114.1">
    <property type="nucleotide sequence ID" value="NZ_FMUP01000002.1"/>
</dbReference>